<protein>
    <submittedName>
        <fullName evidence="5">Transcriptional regulator GlxA family with amidase domain</fullName>
    </submittedName>
</protein>
<dbReference type="PANTHER" id="PTHR43130">
    <property type="entry name" value="ARAC-FAMILY TRANSCRIPTIONAL REGULATOR"/>
    <property type="match status" value="1"/>
</dbReference>
<feature type="domain" description="HTH araC/xylS-type" evidence="4">
    <location>
        <begin position="254"/>
        <end position="352"/>
    </location>
</feature>
<organism evidence="5 6">
    <name type="scientific">Nonomuraea dietziae</name>
    <dbReference type="NCBI Taxonomy" id="65515"/>
    <lineage>
        <taxon>Bacteria</taxon>
        <taxon>Bacillati</taxon>
        <taxon>Actinomycetota</taxon>
        <taxon>Actinomycetes</taxon>
        <taxon>Streptosporangiales</taxon>
        <taxon>Streptosporangiaceae</taxon>
        <taxon>Nonomuraea</taxon>
    </lineage>
</organism>
<gene>
    <name evidence="5" type="ORF">FHR33_000233</name>
</gene>
<evidence type="ECO:0000259" key="4">
    <source>
        <dbReference type="PROSITE" id="PS01124"/>
    </source>
</evidence>
<dbReference type="SMART" id="SM00342">
    <property type="entry name" value="HTH_ARAC"/>
    <property type="match status" value="1"/>
</dbReference>
<dbReference type="Gene3D" id="1.10.10.60">
    <property type="entry name" value="Homeodomain-like"/>
    <property type="match status" value="1"/>
</dbReference>
<dbReference type="InterPro" id="IPR018060">
    <property type="entry name" value="HTH_AraC"/>
</dbReference>
<dbReference type="PANTHER" id="PTHR43130:SF3">
    <property type="entry name" value="HTH-TYPE TRANSCRIPTIONAL REGULATOR RV1931C"/>
    <property type="match status" value="1"/>
</dbReference>
<keyword evidence="6" id="KW-1185">Reference proteome</keyword>
<dbReference type="InterPro" id="IPR052158">
    <property type="entry name" value="INH-QAR"/>
</dbReference>
<dbReference type="Pfam" id="PF01965">
    <property type="entry name" value="DJ-1_PfpI"/>
    <property type="match status" value="1"/>
</dbReference>
<dbReference type="Proteomes" id="UP000579945">
    <property type="component" value="Unassembled WGS sequence"/>
</dbReference>
<dbReference type="AlphaFoldDB" id="A0A7W5Y8C4"/>
<sequence length="363" mass="39871">MIRSVSASRSHSRTCVRPDDRRGPDLRSAAPPAPFRSVVAYVMPGASSFGLSVVANMFVDRTAMGLPAFDLTVCGDDLGCLRTDIGLVLQVEHRPEVMKGADLVILLPSDSRPLRLRRPTREAITAAHRRGAIVAAYDTGTFLLADTGLLAGRRATTDWSLAGQLAERHPEIDVQSESLYVDEGRLVTGAGAAAGMDMLLHLLRREHGTFVSTTVASEAMVTSRRESGQVYYVPAPAGQATQCDTDDHGDARLADVLAWAAARLEQRLSVTDLARHALMSPRTFARHFRAAMGTTPHAWLRDQRLDRAEELLETTDLPIRTVAQKVGFRSDGVLRDQFMKRHGVSPRAYRHAHHRRSPWRTGS</sequence>
<dbReference type="InterPro" id="IPR029062">
    <property type="entry name" value="Class_I_gatase-like"/>
</dbReference>
<keyword evidence="1" id="KW-0805">Transcription regulation</keyword>
<accession>A0A7W5Y8C4</accession>
<evidence type="ECO:0000256" key="3">
    <source>
        <dbReference type="SAM" id="MobiDB-lite"/>
    </source>
</evidence>
<dbReference type="GO" id="GO:0003700">
    <property type="term" value="F:DNA-binding transcription factor activity"/>
    <property type="evidence" value="ECO:0007669"/>
    <property type="project" value="InterPro"/>
</dbReference>
<dbReference type="Gene3D" id="3.40.50.880">
    <property type="match status" value="1"/>
</dbReference>
<keyword evidence="2" id="KW-0804">Transcription</keyword>
<dbReference type="RefSeq" id="WP_221240859.1">
    <property type="nucleotide sequence ID" value="NZ_JACIBV010000001.1"/>
</dbReference>
<dbReference type="SUPFAM" id="SSF46689">
    <property type="entry name" value="Homeodomain-like"/>
    <property type="match status" value="2"/>
</dbReference>
<dbReference type="InterPro" id="IPR002818">
    <property type="entry name" value="DJ-1/PfpI"/>
</dbReference>
<evidence type="ECO:0000313" key="5">
    <source>
        <dbReference type="EMBL" id="MBB3724373.1"/>
    </source>
</evidence>
<dbReference type="GO" id="GO:0043565">
    <property type="term" value="F:sequence-specific DNA binding"/>
    <property type="evidence" value="ECO:0007669"/>
    <property type="project" value="InterPro"/>
</dbReference>
<dbReference type="Pfam" id="PF12833">
    <property type="entry name" value="HTH_18"/>
    <property type="match status" value="1"/>
</dbReference>
<dbReference type="GeneID" id="95386892"/>
<reference evidence="5 6" key="1">
    <citation type="submission" date="2020-08" db="EMBL/GenBank/DDBJ databases">
        <title>Sequencing the genomes of 1000 actinobacteria strains.</title>
        <authorList>
            <person name="Klenk H.-P."/>
        </authorList>
    </citation>
    <scope>NUCLEOTIDE SEQUENCE [LARGE SCALE GENOMIC DNA]</scope>
    <source>
        <strain evidence="5 6">DSM 44320</strain>
    </source>
</reference>
<evidence type="ECO:0000256" key="2">
    <source>
        <dbReference type="ARBA" id="ARBA00023163"/>
    </source>
</evidence>
<dbReference type="PROSITE" id="PS01124">
    <property type="entry name" value="HTH_ARAC_FAMILY_2"/>
    <property type="match status" value="1"/>
</dbReference>
<name>A0A7W5Y8C4_9ACTN</name>
<dbReference type="InterPro" id="IPR009057">
    <property type="entry name" value="Homeodomain-like_sf"/>
</dbReference>
<feature type="compositionally biased region" description="Basic and acidic residues" evidence="3">
    <location>
        <begin position="16"/>
        <end position="25"/>
    </location>
</feature>
<dbReference type="SUPFAM" id="SSF52317">
    <property type="entry name" value="Class I glutamine amidotransferase-like"/>
    <property type="match status" value="1"/>
</dbReference>
<evidence type="ECO:0000256" key="1">
    <source>
        <dbReference type="ARBA" id="ARBA00023015"/>
    </source>
</evidence>
<dbReference type="EMBL" id="JACIBV010000001">
    <property type="protein sequence ID" value="MBB3724373.1"/>
    <property type="molecule type" value="Genomic_DNA"/>
</dbReference>
<evidence type="ECO:0000313" key="6">
    <source>
        <dbReference type="Proteomes" id="UP000579945"/>
    </source>
</evidence>
<proteinExistence type="predicted"/>
<comment type="caution">
    <text evidence="5">The sequence shown here is derived from an EMBL/GenBank/DDBJ whole genome shotgun (WGS) entry which is preliminary data.</text>
</comment>
<feature type="region of interest" description="Disordered" evidence="3">
    <location>
        <begin position="1"/>
        <end position="29"/>
    </location>
</feature>